<dbReference type="InterPro" id="IPR012334">
    <property type="entry name" value="Pectin_lyas_fold"/>
</dbReference>
<evidence type="ECO:0000256" key="7">
    <source>
        <dbReference type="ARBA" id="ARBA00023180"/>
    </source>
</evidence>
<keyword evidence="6" id="KW-1015">Disulfide bond</keyword>
<evidence type="ECO:0000256" key="5">
    <source>
        <dbReference type="ARBA" id="ARBA00022801"/>
    </source>
</evidence>
<dbReference type="EMBL" id="JAULSV010000003">
    <property type="protein sequence ID" value="KAK0649867.1"/>
    <property type="molecule type" value="Genomic_DNA"/>
</dbReference>
<evidence type="ECO:0000256" key="9">
    <source>
        <dbReference type="ARBA" id="ARBA00023316"/>
    </source>
</evidence>
<dbReference type="GO" id="GO:0071555">
    <property type="term" value="P:cell wall organization"/>
    <property type="evidence" value="ECO:0007669"/>
    <property type="project" value="UniProtKB-KW"/>
</dbReference>
<reference evidence="12" key="1">
    <citation type="submission" date="2023-06" db="EMBL/GenBank/DDBJ databases">
        <title>Genome-scale phylogeny and comparative genomics of the fungal order Sordariales.</title>
        <authorList>
            <consortium name="Lawrence Berkeley National Laboratory"/>
            <person name="Hensen N."/>
            <person name="Bonometti L."/>
            <person name="Westerberg I."/>
            <person name="Brannstrom I.O."/>
            <person name="Guillou S."/>
            <person name="Cros-Aarteil S."/>
            <person name="Calhoun S."/>
            <person name="Haridas S."/>
            <person name="Kuo A."/>
            <person name="Mondo S."/>
            <person name="Pangilinan J."/>
            <person name="Riley R."/>
            <person name="Labutti K."/>
            <person name="Andreopoulos B."/>
            <person name="Lipzen A."/>
            <person name="Chen C."/>
            <person name="Yanf M."/>
            <person name="Daum C."/>
            <person name="Ng V."/>
            <person name="Clum A."/>
            <person name="Steindorff A."/>
            <person name="Ohm R."/>
            <person name="Martin F."/>
            <person name="Silar P."/>
            <person name="Natvig D."/>
            <person name="Lalanne C."/>
            <person name="Gautier V."/>
            <person name="Ament-Velasquez S.L."/>
            <person name="Kruys A."/>
            <person name="Hutchinson M.I."/>
            <person name="Powell A.J."/>
            <person name="Barry K."/>
            <person name="Miller A.N."/>
            <person name="Grigoriev I.V."/>
            <person name="Debuchy R."/>
            <person name="Gladieux P."/>
            <person name="Thoren M.H."/>
            <person name="Johannesson H."/>
        </authorList>
    </citation>
    <scope>NUCLEOTIDE SEQUENCE</scope>
    <source>
        <strain evidence="12">SMH2532-1</strain>
    </source>
</reference>
<dbReference type="InterPro" id="IPR011050">
    <property type="entry name" value="Pectin_lyase_fold/virulence"/>
</dbReference>
<keyword evidence="8 10" id="KW-0326">Glycosidase</keyword>
<keyword evidence="13" id="KW-1185">Reference proteome</keyword>
<dbReference type="PANTHER" id="PTHR31736:SF19">
    <property type="entry name" value="PECTIN LYASE SUPERFAMILY PROTEIN-RELATED"/>
    <property type="match status" value="1"/>
</dbReference>
<evidence type="ECO:0000256" key="10">
    <source>
        <dbReference type="RuleBase" id="RU361169"/>
    </source>
</evidence>
<keyword evidence="12" id="KW-0456">Lyase</keyword>
<dbReference type="Pfam" id="PF00295">
    <property type="entry name" value="Glyco_hydro_28"/>
    <property type="match status" value="1"/>
</dbReference>
<keyword evidence="5 10" id="KW-0378">Hydrolase</keyword>
<gene>
    <name evidence="12" type="ORF">B0T16DRAFT_137530</name>
</gene>
<protein>
    <submittedName>
        <fullName evidence="12">Pectin lyase fold/virulence factor</fullName>
    </submittedName>
</protein>
<keyword evidence="3" id="KW-0964">Secreted</keyword>
<dbReference type="AlphaFoldDB" id="A0AA40CT95"/>
<keyword evidence="9" id="KW-0961">Cell wall biogenesis/degradation</keyword>
<accession>A0AA40CT95</accession>
<evidence type="ECO:0000256" key="8">
    <source>
        <dbReference type="ARBA" id="ARBA00023295"/>
    </source>
</evidence>
<name>A0AA40CT95_9PEZI</name>
<evidence type="ECO:0000256" key="3">
    <source>
        <dbReference type="ARBA" id="ARBA00022525"/>
    </source>
</evidence>
<dbReference type="Gene3D" id="2.160.20.10">
    <property type="entry name" value="Single-stranded right-handed beta-helix, Pectin lyase-like"/>
    <property type="match status" value="1"/>
</dbReference>
<feature type="signal peptide" evidence="11">
    <location>
        <begin position="1"/>
        <end position="25"/>
    </location>
</feature>
<comment type="similarity">
    <text evidence="2 10">Belongs to the glycosyl hydrolase 28 family.</text>
</comment>
<dbReference type="GO" id="GO:0004650">
    <property type="term" value="F:polygalacturonase activity"/>
    <property type="evidence" value="ECO:0007669"/>
    <property type="project" value="InterPro"/>
</dbReference>
<keyword evidence="7" id="KW-0325">Glycoprotein</keyword>
<evidence type="ECO:0000256" key="6">
    <source>
        <dbReference type="ARBA" id="ARBA00023157"/>
    </source>
</evidence>
<dbReference type="GO" id="GO:0046576">
    <property type="term" value="F:rhamnogalacturonan alpha-L-rhamnopyranosyl-(1-&gt;4)-alpha-D-galactopyranosyluronide lyase activity"/>
    <property type="evidence" value="ECO:0007669"/>
    <property type="project" value="UniProtKB-ARBA"/>
</dbReference>
<dbReference type="GO" id="GO:0005576">
    <property type="term" value="C:extracellular region"/>
    <property type="evidence" value="ECO:0007669"/>
    <property type="project" value="UniProtKB-SubCell"/>
</dbReference>
<feature type="chain" id="PRO_5041330552" evidence="11">
    <location>
        <begin position="26"/>
        <end position="455"/>
    </location>
</feature>
<organism evidence="12 13">
    <name type="scientific">Cercophora newfieldiana</name>
    <dbReference type="NCBI Taxonomy" id="92897"/>
    <lineage>
        <taxon>Eukaryota</taxon>
        <taxon>Fungi</taxon>
        <taxon>Dikarya</taxon>
        <taxon>Ascomycota</taxon>
        <taxon>Pezizomycotina</taxon>
        <taxon>Sordariomycetes</taxon>
        <taxon>Sordariomycetidae</taxon>
        <taxon>Sordariales</taxon>
        <taxon>Lasiosphaeriaceae</taxon>
        <taxon>Cercophora</taxon>
    </lineage>
</organism>
<dbReference type="PANTHER" id="PTHR31736">
    <property type="match status" value="1"/>
</dbReference>
<proteinExistence type="inferred from homology"/>
<evidence type="ECO:0000313" key="12">
    <source>
        <dbReference type="EMBL" id="KAK0649867.1"/>
    </source>
</evidence>
<comment type="subcellular location">
    <subcellularLocation>
        <location evidence="1">Secreted</location>
    </subcellularLocation>
</comment>
<dbReference type="InterPro" id="IPR000743">
    <property type="entry name" value="Glyco_hydro_28"/>
</dbReference>
<evidence type="ECO:0000256" key="11">
    <source>
        <dbReference type="SAM" id="SignalP"/>
    </source>
</evidence>
<keyword evidence="4 11" id="KW-0732">Signal</keyword>
<evidence type="ECO:0000256" key="1">
    <source>
        <dbReference type="ARBA" id="ARBA00004613"/>
    </source>
</evidence>
<evidence type="ECO:0000256" key="2">
    <source>
        <dbReference type="ARBA" id="ARBA00008834"/>
    </source>
</evidence>
<dbReference type="SUPFAM" id="SSF51126">
    <property type="entry name" value="Pectin lyase-like"/>
    <property type="match status" value="1"/>
</dbReference>
<dbReference type="GO" id="GO:0005975">
    <property type="term" value="P:carbohydrate metabolic process"/>
    <property type="evidence" value="ECO:0007669"/>
    <property type="project" value="InterPro"/>
</dbReference>
<sequence length="455" mass="48906">MSKQNFNMKRNSLLGLVGIAALAAAQLSGPVGPKTTRDTKAAKKVCNILEFGGVASATTDNSDAILKAWEACKSGGQVLIPSGSFGLEKWVDLAGGNGVAINLEGIIFRISSTTDTGTMISVQSTDDFEFYSANSKGAVQGYGYEFHKQNKYGPRILRLTKVTNFSVHDVALVDSPAFHLTIDSSANGEVYNLIIHGGDRGGLDGIGLWGNNIHVHDVEVSNRDECVTVKSPAQDILVESIFCNLSGGCAIGSLGVDTNITRVTYQNIYTQNSNQMLMIKSNGGSGFFNDALFTNFTGHSNAYTLNLDSAWAQREPEPGWGVEYDRITFSNWAGTCLDGTRRAPIQLFCPEELLCGNMQVNNFNVWTQNGSQVLYKCQNAYGIGACMNQFPGNGAYTSTMTVKSMETARYAIQTMPGEITKGLGITTSIAIPAVPTTFYPNLTPKSPLMAKPTPN</sequence>
<dbReference type="Proteomes" id="UP001174936">
    <property type="component" value="Unassembled WGS sequence"/>
</dbReference>
<evidence type="ECO:0000313" key="13">
    <source>
        <dbReference type="Proteomes" id="UP001174936"/>
    </source>
</evidence>
<evidence type="ECO:0000256" key="4">
    <source>
        <dbReference type="ARBA" id="ARBA00022729"/>
    </source>
</evidence>
<comment type="caution">
    <text evidence="12">The sequence shown here is derived from an EMBL/GenBank/DDBJ whole genome shotgun (WGS) entry which is preliminary data.</text>
</comment>